<sequence>MPAPIGSYAALIAWLELEHEGFYSSLVCRDVPGAGRGMFVSRDIPGGETMLEIPSSALLNPLTLRISPLNTIPAHLFPCTNADRAVVPVKRRRQSLTATRLDTTQLLTLHLLLSRDPEGRHQSAWKAYIATLPDFEGWHPLTWVASGGEGVEELLGCLPVEAREKLEDVRKRYEADCEVLKGVLRVEDPFAEQNLLGVLCETDFLWAWLNVNTRTVSIPLDIPGVSSLQNHTLVPVLDMLNHTSQSSSQIPNPRQYPSSPSIASIPRSRHSAPTAPNGTSVVPSGPKPRGLVRDVGPLIPGKIGFRLIAPHKGLSAGDEVLFEYGSHSSATLFAEYGFVEGPYASESVKSDMNDGLAGVRVRRAPTGWLEKEHGCVDVGDLIREIWAGRGMDDAESEEKEDALRALSCFSRHVIHTTPSPPHPSHSLLMLLRALHLPPHSTKLASIRAGRICYISPTNEQAALDSLEAVCSTARSRAVEGVQRVKALRQRSVGAAVGVGSGPERLDGWVWDGLEGMWEEEREVLSAVLGRIERRETDW</sequence>
<dbReference type="Gene3D" id="3.90.1410.10">
    <property type="entry name" value="set domain protein methyltransferase, domain 1"/>
    <property type="match status" value="1"/>
</dbReference>
<keyword evidence="1" id="KW-0489">Methyltransferase</keyword>
<dbReference type="RefSeq" id="XP_052948258.1">
    <property type="nucleotide sequence ID" value="XM_053089369.1"/>
</dbReference>
<dbReference type="AlphaFoldDB" id="A0AA38HDG8"/>
<dbReference type="InterPro" id="IPR046341">
    <property type="entry name" value="SET_dom_sf"/>
</dbReference>
<dbReference type="EMBL" id="JAKWFO010000003">
    <property type="protein sequence ID" value="KAI9638481.1"/>
    <property type="molecule type" value="Genomic_DNA"/>
</dbReference>
<dbReference type="Proteomes" id="UP001164286">
    <property type="component" value="Unassembled WGS sequence"/>
</dbReference>
<reference evidence="5" key="1">
    <citation type="journal article" date="2022" name="G3 (Bethesda)">
        <title>High quality genome of the basidiomycete yeast Dioszegia hungarica PDD-24b-2 isolated from cloud water.</title>
        <authorList>
            <person name="Jarrige D."/>
            <person name="Haridas S."/>
            <person name="Bleykasten-Grosshans C."/>
            <person name="Joly M."/>
            <person name="Nadalig T."/>
            <person name="Sancelme M."/>
            <person name="Vuilleumier S."/>
            <person name="Grigoriev I.V."/>
            <person name="Amato P."/>
            <person name="Bringel F."/>
        </authorList>
    </citation>
    <scope>NUCLEOTIDE SEQUENCE</scope>
    <source>
        <strain evidence="5">PDD-24b-2</strain>
    </source>
</reference>
<comment type="caution">
    <text evidence="5">The sequence shown here is derived from an EMBL/GenBank/DDBJ whole genome shotgun (WGS) entry which is preliminary data.</text>
</comment>
<accession>A0AA38HDG8</accession>
<dbReference type="PANTHER" id="PTHR13271:SF47">
    <property type="entry name" value="ACTIN-HISTIDINE N-METHYLTRANSFERASE"/>
    <property type="match status" value="1"/>
</dbReference>
<dbReference type="SUPFAM" id="SSF82199">
    <property type="entry name" value="SET domain"/>
    <property type="match status" value="1"/>
</dbReference>
<protein>
    <recommendedName>
        <fullName evidence="7">SET domain-containing protein</fullName>
    </recommendedName>
</protein>
<organism evidence="5 6">
    <name type="scientific">Dioszegia hungarica</name>
    <dbReference type="NCBI Taxonomy" id="4972"/>
    <lineage>
        <taxon>Eukaryota</taxon>
        <taxon>Fungi</taxon>
        <taxon>Dikarya</taxon>
        <taxon>Basidiomycota</taxon>
        <taxon>Agaricomycotina</taxon>
        <taxon>Tremellomycetes</taxon>
        <taxon>Tremellales</taxon>
        <taxon>Bulleribasidiaceae</taxon>
        <taxon>Dioszegia</taxon>
    </lineage>
</organism>
<gene>
    <name evidence="5" type="ORF">MKK02DRAFT_36195</name>
</gene>
<evidence type="ECO:0000256" key="3">
    <source>
        <dbReference type="ARBA" id="ARBA00022691"/>
    </source>
</evidence>
<keyword evidence="3" id="KW-0949">S-adenosyl-L-methionine</keyword>
<keyword evidence="6" id="KW-1185">Reference proteome</keyword>
<evidence type="ECO:0000256" key="1">
    <source>
        <dbReference type="ARBA" id="ARBA00022603"/>
    </source>
</evidence>
<evidence type="ECO:0008006" key="7">
    <source>
        <dbReference type="Google" id="ProtNLM"/>
    </source>
</evidence>
<dbReference type="GO" id="GO:0016279">
    <property type="term" value="F:protein-lysine N-methyltransferase activity"/>
    <property type="evidence" value="ECO:0007669"/>
    <property type="project" value="UniProtKB-ARBA"/>
</dbReference>
<evidence type="ECO:0000313" key="6">
    <source>
        <dbReference type="Proteomes" id="UP001164286"/>
    </source>
</evidence>
<proteinExistence type="predicted"/>
<keyword evidence="2" id="KW-0808">Transferase</keyword>
<dbReference type="PANTHER" id="PTHR13271">
    <property type="entry name" value="UNCHARACTERIZED PUTATIVE METHYLTRANSFERASE"/>
    <property type="match status" value="1"/>
</dbReference>
<dbReference type="InterPro" id="IPR050600">
    <property type="entry name" value="SETD3_SETD6_MTase"/>
</dbReference>
<name>A0AA38HDG8_9TREE</name>
<dbReference type="GO" id="GO:0032259">
    <property type="term" value="P:methylation"/>
    <property type="evidence" value="ECO:0007669"/>
    <property type="project" value="UniProtKB-KW"/>
</dbReference>
<dbReference type="GeneID" id="77728574"/>
<evidence type="ECO:0000256" key="4">
    <source>
        <dbReference type="SAM" id="MobiDB-lite"/>
    </source>
</evidence>
<evidence type="ECO:0000313" key="5">
    <source>
        <dbReference type="EMBL" id="KAI9638481.1"/>
    </source>
</evidence>
<feature type="compositionally biased region" description="Polar residues" evidence="4">
    <location>
        <begin position="244"/>
        <end position="257"/>
    </location>
</feature>
<evidence type="ECO:0000256" key="2">
    <source>
        <dbReference type="ARBA" id="ARBA00022679"/>
    </source>
</evidence>
<feature type="region of interest" description="Disordered" evidence="4">
    <location>
        <begin position="244"/>
        <end position="289"/>
    </location>
</feature>